<evidence type="ECO:0000256" key="7">
    <source>
        <dbReference type="ARBA" id="ARBA00022777"/>
    </source>
</evidence>
<protein>
    <recommendedName>
        <fullName evidence="3 12">Ribokinase</fullName>
        <shortName evidence="12">RK</shortName>
        <ecNumber evidence="2 12">2.7.1.15</ecNumber>
    </recommendedName>
</protein>
<keyword evidence="11 12" id="KW-0119">Carbohydrate metabolism</keyword>
<feature type="binding site" evidence="12">
    <location>
        <position position="195"/>
    </location>
    <ligand>
        <name>ATP</name>
        <dbReference type="ChEBI" id="CHEBI:30616"/>
    </ligand>
</feature>
<feature type="binding site" evidence="12">
    <location>
        <position position="151"/>
    </location>
    <ligand>
        <name>substrate</name>
    </ligand>
</feature>
<feature type="binding site" evidence="12">
    <location>
        <begin position="275"/>
        <end position="276"/>
    </location>
    <ligand>
        <name>ATP</name>
        <dbReference type="ChEBI" id="CHEBI:30616"/>
    </ligand>
</feature>
<evidence type="ECO:0000256" key="10">
    <source>
        <dbReference type="ARBA" id="ARBA00022958"/>
    </source>
</evidence>
<dbReference type="GO" id="GO:0016301">
    <property type="term" value="F:kinase activity"/>
    <property type="evidence" value="ECO:0007669"/>
    <property type="project" value="UniProtKB-KW"/>
</dbReference>
<evidence type="ECO:0000256" key="2">
    <source>
        <dbReference type="ARBA" id="ARBA00012035"/>
    </source>
</evidence>
<keyword evidence="15" id="KW-1185">Reference proteome</keyword>
<evidence type="ECO:0000256" key="12">
    <source>
        <dbReference type="HAMAP-Rule" id="MF_01987"/>
    </source>
</evidence>
<dbReference type="PROSITE" id="PS00584">
    <property type="entry name" value="PFKB_KINASES_2"/>
    <property type="match status" value="1"/>
</dbReference>
<evidence type="ECO:0000256" key="4">
    <source>
        <dbReference type="ARBA" id="ARBA00022679"/>
    </source>
</evidence>
<feature type="binding site" evidence="12">
    <location>
        <begin position="244"/>
        <end position="249"/>
    </location>
    <ligand>
        <name>ATP</name>
        <dbReference type="ChEBI" id="CHEBI:30616"/>
    </ligand>
</feature>
<dbReference type="PRINTS" id="PR00990">
    <property type="entry name" value="RIBOKINASE"/>
</dbReference>
<dbReference type="HAMAP" id="MF_01987">
    <property type="entry name" value="Ribokinase"/>
    <property type="match status" value="1"/>
</dbReference>
<evidence type="ECO:0000256" key="1">
    <source>
        <dbReference type="ARBA" id="ARBA00005380"/>
    </source>
</evidence>
<comment type="activity regulation">
    <text evidence="12">Activated by a monovalent cation that binds near, but not in, the active site. The most likely occupant of the site in vivo is potassium. Ion binding induces a conformational change that may alter substrate affinity.</text>
</comment>
<evidence type="ECO:0000259" key="13">
    <source>
        <dbReference type="Pfam" id="PF00294"/>
    </source>
</evidence>
<comment type="subunit">
    <text evidence="12">Homodimer.</text>
</comment>
<comment type="cofactor">
    <cofactor evidence="12">
        <name>Mg(2+)</name>
        <dbReference type="ChEBI" id="CHEBI:18420"/>
    </cofactor>
    <text evidence="12">Requires a divalent cation, most likely magnesium in vivo, as an electrophilic catalyst to aid phosphoryl group transfer. It is the chelate of the metal and the nucleotide that is the actual substrate.</text>
</comment>
<evidence type="ECO:0000256" key="5">
    <source>
        <dbReference type="ARBA" id="ARBA00022723"/>
    </source>
</evidence>
<dbReference type="Gene3D" id="3.40.1190.20">
    <property type="match status" value="1"/>
</dbReference>
<keyword evidence="7 12" id="KW-0418">Kinase</keyword>
<organism evidence="14 15">
    <name type="scientific">Tistrella arctica</name>
    <dbReference type="NCBI Taxonomy" id="3133430"/>
    <lineage>
        <taxon>Bacteria</taxon>
        <taxon>Pseudomonadati</taxon>
        <taxon>Pseudomonadota</taxon>
        <taxon>Alphaproteobacteria</taxon>
        <taxon>Geminicoccales</taxon>
        <taxon>Geminicoccaceae</taxon>
        <taxon>Tistrella</taxon>
    </lineage>
</organism>
<feature type="domain" description="Carbohydrate kinase PfkB" evidence="13">
    <location>
        <begin position="7"/>
        <end position="319"/>
    </location>
</feature>
<evidence type="ECO:0000256" key="8">
    <source>
        <dbReference type="ARBA" id="ARBA00022840"/>
    </source>
</evidence>
<dbReference type="PANTHER" id="PTHR10584:SF166">
    <property type="entry name" value="RIBOKINASE"/>
    <property type="match status" value="1"/>
</dbReference>
<comment type="function">
    <text evidence="12">Catalyzes the phosphorylation of ribose at O-5 in a reaction requiring ATP and magnesium. The resulting D-ribose-5-phosphate can then be used either for sythesis of nucleotides, histidine, and tryptophan, or as a component of the pentose phosphate pathway.</text>
</comment>
<feature type="binding site" evidence="12">
    <location>
        <begin position="14"/>
        <end position="16"/>
    </location>
    <ligand>
        <name>substrate</name>
    </ligand>
</feature>
<keyword evidence="4 12" id="KW-0808">Transferase</keyword>
<evidence type="ECO:0000256" key="9">
    <source>
        <dbReference type="ARBA" id="ARBA00022842"/>
    </source>
</evidence>
<reference evidence="14 15" key="1">
    <citation type="submission" date="2024-03" db="EMBL/GenBank/DDBJ databases">
        <title>High-quality draft genome sequencing of Tistrella sp. BH-R2-4.</title>
        <authorList>
            <person name="Dong C."/>
        </authorList>
    </citation>
    <scope>NUCLEOTIDE SEQUENCE [LARGE SCALE GENOMIC DNA]</scope>
    <source>
        <strain evidence="14 15">BH-R2-4</strain>
    </source>
</reference>
<sequence>MARPRGVLVFGSVNLDLVLPCAHLPAAGETVAAGDPLHLPGGKGGNQAFAAARAGAATRLAASLGHDAAADAALDGLARAGCDLSLTVRGTRPTGIAVVAIGPRRAAVDTASGSPAFDNQIIVAAGANADLDDRAVADADLAGMVLVTQNETPAPALARLHLRARTAGAVVVHNAAPSRGRDAPPLIAVDWLVVNETEWADLSGQAIGDDSAGGGQSEDGALAAVLLSGRDALGLRADQRVVLTLGSRGAAVLDGCDVLIQPAPAVAVVDSTGAGDAFVGAFAAGLVQDVAATGSALAAGVAAGALACGAVGARSATPDAAAIAVMRGGLPPQRLVRGQPSAR</sequence>
<evidence type="ECO:0000313" key="15">
    <source>
        <dbReference type="Proteomes" id="UP001413721"/>
    </source>
</evidence>
<dbReference type="InterPro" id="IPR029056">
    <property type="entry name" value="Ribokinase-like"/>
</dbReference>
<dbReference type="InterPro" id="IPR011611">
    <property type="entry name" value="PfkB_dom"/>
</dbReference>
<comment type="similarity">
    <text evidence="1">Belongs to the carbohydrate kinase pfkB family.</text>
</comment>
<comment type="pathway">
    <text evidence="12">Carbohydrate metabolism; D-ribose degradation; D-ribose 5-phosphate from beta-D-ribopyranose: step 2/2.</text>
</comment>
<feature type="binding site" evidence="12">
    <location>
        <position position="307"/>
    </location>
    <ligand>
        <name>K(+)</name>
        <dbReference type="ChEBI" id="CHEBI:29103"/>
    </ligand>
</feature>
<dbReference type="EC" id="2.7.1.15" evidence="2 12"/>
<feature type="binding site" evidence="12">
    <location>
        <position position="310"/>
    </location>
    <ligand>
        <name>K(+)</name>
        <dbReference type="ChEBI" id="CHEBI:29103"/>
    </ligand>
</feature>
<comment type="caution">
    <text evidence="14">The sequence shown here is derived from an EMBL/GenBank/DDBJ whole genome shotgun (WGS) entry which is preliminary data.</text>
</comment>
<evidence type="ECO:0000313" key="14">
    <source>
        <dbReference type="EMBL" id="MEN2989985.1"/>
    </source>
</evidence>
<feature type="binding site" evidence="12">
    <location>
        <position position="276"/>
    </location>
    <ligand>
        <name>substrate</name>
    </ligand>
</feature>
<proteinExistence type="inferred from homology"/>
<feature type="binding site" evidence="12">
    <location>
        <begin position="42"/>
        <end position="46"/>
    </location>
    <ligand>
        <name>substrate</name>
    </ligand>
</feature>
<comment type="subcellular location">
    <subcellularLocation>
        <location evidence="12">Cytoplasm</location>
    </subcellularLocation>
</comment>
<evidence type="ECO:0000256" key="3">
    <source>
        <dbReference type="ARBA" id="ARBA00016943"/>
    </source>
</evidence>
<keyword evidence="9 12" id="KW-0460">Magnesium</keyword>
<feature type="binding site" evidence="12">
    <location>
        <position position="270"/>
    </location>
    <ligand>
        <name>K(+)</name>
        <dbReference type="ChEBI" id="CHEBI:29103"/>
    </ligand>
</feature>
<dbReference type="InterPro" id="IPR002173">
    <property type="entry name" value="Carboh/pur_kinase_PfkB_CS"/>
</dbReference>
<evidence type="ECO:0000256" key="11">
    <source>
        <dbReference type="ARBA" id="ARBA00023277"/>
    </source>
</evidence>
<dbReference type="SUPFAM" id="SSF53613">
    <property type="entry name" value="Ribokinase-like"/>
    <property type="match status" value="1"/>
</dbReference>
<accession>A0ABU9YME8</accession>
<comment type="caution">
    <text evidence="12">Lacks conserved residue(s) required for the propagation of feature annotation.</text>
</comment>
<dbReference type="Proteomes" id="UP001413721">
    <property type="component" value="Unassembled WGS sequence"/>
</dbReference>
<dbReference type="InterPro" id="IPR002139">
    <property type="entry name" value="Ribo/fructo_kinase"/>
</dbReference>
<name>A0ABU9YME8_9PROT</name>
<dbReference type="PANTHER" id="PTHR10584">
    <property type="entry name" value="SUGAR KINASE"/>
    <property type="match status" value="1"/>
</dbReference>
<keyword evidence="8 12" id="KW-0067">ATP-binding</keyword>
<gene>
    <name evidence="12" type="primary">rbsK</name>
    <name evidence="14" type="ORF">WG926_16830</name>
</gene>
<keyword evidence="5 12" id="KW-0479">Metal-binding</keyword>
<dbReference type="EMBL" id="JBBKTW010000006">
    <property type="protein sequence ID" value="MEN2989985.1"/>
    <property type="molecule type" value="Genomic_DNA"/>
</dbReference>
<feature type="active site" description="Proton acceptor" evidence="12">
    <location>
        <position position="276"/>
    </location>
</feature>
<keyword evidence="10 12" id="KW-0630">Potassium</keyword>
<feature type="binding site" evidence="12">
    <location>
        <position position="312"/>
    </location>
    <ligand>
        <name>K(+)</name>
        <dbReference type="ChEBI" id="CHEBI:29103"/>
    </ligand>
</feature>
<dbReference type="RefSeq" id="WP_345937847.1">
    <property type="nucleotide sequence ID" value="NZ_JBBKTW010000006.1"/>
</dbReference>
<keyword evidence="6 12" id="KW-0547">Nucleotide-binding</keyword>
<dbReference type="InterPro" id="IPR011877">
    <property type="entry name" value="Ribokinase"/>
</dbReference>
<evidence type="ECO:0000256" key="6">
    <source>
        <dbReference type="ARBA" id="ARBA00022741"/>
    </source>
</evidence>
<comment type="similarity">
    <text evidence="12">Belongs to the carbohydrate kinase PfkB family. Ribokinase subfamily.</text>
</comment>
<dbReference type="Pfam" id="PF00294">
    <property type="entry name" value="PfkB"/>
    <property type="match status" value="1"/>
</dbReference>
<comment type="catalytic activity">
    <reaction evidence="12">
        <text>D-ribose + ATP = D-ribose 5-phosphate + ADP + H(+)</text>
        <dbReference type="Rhea" id="RHEA:13697"/>
        <dbReference type="ChEBI" id="CHEBI:15378"/>
        <dbReference type="ChEBI" id="CHEBI:30616"/>
        <dbReference type="ChEBI" id="CHEBI:47013"/>
        <dbReference type="ChEBI" id="CHEBI:78346"/>
        <dbReference type="ChEBI" id="CHEBI:456216"/>
        <dbReference type="EC" id="2.7.1.15"/>
    </reaction>
</comment>
<feature type="binding site" evidence="12">
    <location>
        <position position="272"/>
    </location>
    <ligand>
        <name>K(+)</name>
        <dbReference type="ChEBI" id="CHEBI:29103"/>
    </ligand>
</feature>
<keyword evidence="12" id="KW-0963">Cytoplasm</keyword>